<feature type="compositionally biased region" description="Low complexity" evidence="1">
    <location>
        <begin position="71"/>
        <end position="92"/>
    </location>
</feature>
<gene>
    <name evidence="3" type="ORF">ACFQLX_22710</name>
</gene>
<organism evidence="3 4">
    <name type="scientific">Streptomyces polyrhachis</name>
    <dbReference type="NCBI Taxonomy" id="1282885"/>
    <lineage>
        <taxon>Bacteria</taxon>
        <taxon>Bacillati</taxon>
        <taxon>Actinomycetota</taxon>
        <taxon>Actinomycetes</taxon>
        <taxon>Kitasatosporales</taxon>
        <taxon>Streptomycetaceae</taxon>
        <taxon>Streptomyces</taxon>
    </lineage>
</organism>
<feature type="transmembrane region" description="Helical" evidence="2">
    <location>
        <begin position="45"/>
        <end position="65"/>
    </location>
</feature>
<evidence type="ECO:0000256" key="1">
    <source>
        <dbReference type="SAM" id="MobiDB-lite"/>
    </source>
</evidence>
<keyword evidence="2" id="KW-0812">Transmembrane</keyword>
<keyword evidence="2" id="KW-1133">Transmembrane helix</keyword>
<dbReference type="RefSeq" id="WP_386417959.1">
    <property type="nucleotide sequence ID" value="NZ_JBHSZO010000045.1"/>
</dbReference>
<protein>
    <submittedName>
        <fullName evidence="3">Uncharacterized protein</fullName>
    </submittedName>
</protein>
<evidence type="ECO:0000313" key="3">
    <source>
        <dbReference type="EMBL" id="MFC7220943.1"/>
    </source>
</evidence>
<dbReference type="Proteomes" id="UP001596413">
    <property type="component" value="Unassembled WGS sequence"/>
</dbReference>
<feature type="region of interest" description="Disordered" evidence="1">
    <location>
        <begin position="70"/>
        <end position="100"/>
    </location>
</feature>
<accession>A0ABW2GJM2</accession>
<proteinExistence type="predicted"/>
<dbReference type="EMBL" id="JBHSZO010000045">
    <property type="protein sequence ID" value="MFC7220943.1"/>
    <property type="molecule type" value="Genomic_DNA"/>
</dbReference>
<sequence length="301" mass="32151">MTDTHEFDVEAELKAALADYAHREPAPGYEAEHIVRRARRGSRRVWAAGAAAVAAAVAAAGLLWLPTGSGTPDPTFPATHTTPPPTGHTTPPAQTRRGDAEDPAYQIEITRDFYQRVSTAQTGATLSIPAIKAQEDLFVDRAAYERYWGLDGINATCGARANGFVAFQTQVTFYDGPRPLPRTARLILDPATGRVAKVECHPLGEKSGDATLGGFFGALVESGPEDTAGILAARQDFFAAEMETRSTLTGMCTTTVPETWYADSPAAATLTHGWTVRINDGPPFKVGIDENGRISSTDCES</sequence>
<evidence type="ECO:0000313" key="4">
    <source>
        <dbReference type="Proteomes" id="UP001596413"/>
    </source>
</evidence>
<name>A0ABW2GJM2_9ACTN</name>
<reference evidence="4" key="1">
    <citation type="journal article" date="2019" name="Int. J. Syst. Evol. Microbiol.">
        <title>The Global Catalogue of Microorganisms (GCM) 10K type strain sequencing project: providing services to taxonomists for standard genome sequencing and annotation.</title>
        <authorList>
            <consortium name="The Broad Institute Genomics Platform"/>
            <consortium name="The Broad Institute Genome Sequencing Center for Infectious Disease"/>
            <person name="Wu L."/>
            <person name="Ma J."/>
        </authorList>
    </citation>
    <scope>NUCLEOTIDE SEQUENCE [LARGE SCALE GENOMIC DNA]</scope>
    <source>
        <strain evidence="4">CGMCC 1.13681</strain>
    </source>
</reference>
<comment type="caution">
    <text evidence="3">The sequence shown here is derived from an EMBL/GenBank/DDBJ whole genome shotgun (WGS) entry which is preliminary data.</text>
</comment>
<evidence type="ECO:0000256" key="2">
    <source>
        <dbReference type="SAM" id="Phobius"/>
    </source>
</evidence>
<keyword evidence="4" id="KW-1185">Reference proteome</keyword>
<keyword evidence="2" id="KW-0472">Membrane</keyword>